<proteinExistence type="predicted"/>
<keyword evidence="1" id="KW-0472">Membrane</keyword>
<evidence type="ECO:0008006" key="4">
    <source>
        <dbReference type="Google" id="ProtNLM"/>
    </source>
</evidence>
<reference evidence="2 3" key="1">
    <citation type="submission" date="2017-07" db="EMBL/GenBank/DDBJ databases">
        <title>Isolation and whole genome analysis of endospore-forming bacteria from heroin.</title>
        <authorList>
            <person name="Kalinowski J."/>
            <person name="Ahrens B."/>
            <person name="Al-Dilaimi A."/>
            <person name="Winkler A."/>
            <person name="Wibberg D."/>
            <person name="Schleenbecker U."/>
            <person name="Ruckert C."/>
            <person name="Wolfel R."/>
            <person name="Grass G."/>
        </authorList>
    </citation>
    <scope>NUCLEOTIDE SEQUENCE [LARGE SCALE GENOMIC DNA]</scope>
    <source>
        <strain evidence="2 3">7537-G1</strain>
    </source>
</reference>
<keyword evidence="1" id="KW-0812">Transmembrane</keyword>
<sequence>MSSRRDFMLGLFIIVAGVVILLGKLGFFGFVGRTLWPLVLLLPGILIHLLFFARRVSAAFLIPGGILTVYGLLFLICSLGGWGLMSALWPVLILGVAAGLYEYYLFETPRPARVLPLALGLALIGVLIWIFTWLQAGALYVIALVLIAIGVWLIFGRNRSKRDKWSRGW</sequence>
<dbReference type="EMBL" id="NPBY01000003">
    <property type="protein sequence ID" value="PAD80350.1"/>
    <property type="molecule type" value="Genomic_DNA"/>
</dbReference>
<feature type="transmembrane region" description="Helical" evidence="1">
    <location>
        <begin position="34"/>
        <end position="53"/>
    </location>
</feature>
<feature type="transmembrane region" description="Helical" evidence="1">
    <location>
        <begin position="87"/>
        <end position="106"/>
    </location>
</feature>
<keyword evidence="1" id="KW-1133">Transmembrane helix</keyword>
<evidence type="ECO:0000256" key="1">
    <source>
        <dbReference type="SAM" id="Phobius"/>
    </source>
</evidence>
<accession>A0A268F4Q7</accession>
<evidence type="ECO:0000313" key="3">
    <source>
        <dbReference type="Proteomes" id="UP000215596"/>
    </source>
</evidence>
<dbReference type="Proteomes" id="UP000215596">
    <property type="component" value="Unassembled WGS sequence"/>
</dbReference>
<name>A0A268F4Q7_9BACL</name>
<dbReference type="AlphaFoldDB" id="A0A268F4Q7"/>
<dbReference type="OrthoDB" id="2695971at2"/>
<feature type="transmembrane region" description="Helical" evidence="1">
    <location>
        <begin position="60"/>
        <end position="81"/>
    </location>
</feature>
<feature type="transmembrane region" description="Helical" evidence="1">
    <location>
        <begin position="113"/>
        <end position="131"/>
    </location>
</feature>
<protein>
    <recommendedName>
        <fullName evidence="4">DUF5668 domain-containing protein</fullName>
    </recommendedName>
</protein>
<organism evidence="2 3">
    <name type="scientific">Paenibacillus campinasensis</name>
    <dbReference type="NCBI Taxonomy" id="66347"/>
    <lineage>
        <taxon>Bacteria</taxon>
        <taxon>Bacillati</taxon>
        <taxon>Bacillota</taxon>
        <taxon>Bacilli</taxon>
        <taxon>Bacillales</taxon>
        <taxon>Paenibacillaceae</taxon>
        <taxon>Paenibacillus</taxon>
    </lineage>
</organism>
<evidence type="ECO:0000313" key="2">
    <source>
        <dbReference type="EMBL" id="PAD80350.1"/>
    </source>
</evidence>
<gene>
    <name evidence="2" type="ORF">CHH67_01185</name>
</gene>
<comment type="caution">
    <text evidence="2">The sequence shown here is derived from an EMBL/GenBank/DDBJ whole genome shotgun (WGS) entry which is preliminary data.</text>
</comment>
<feature type="transmembrane region" description="Helical" evidence="1">
    <location>
        <begin position="7"/>
        <end position="28"/>
    </location>
</feature>
<feature type="transmembrane region" description="Helical" evidence="1">
    <location>
        <begin position="137"/>
        <end position="155"/>
    </location>
</feature>